<dbReference type="EMBL" id="BAAAJE010000010">
    <property type="protein sequence ID" value="GAA1143385.1"/>
    <property type="molecule type" value="Genomic_DNA"/>
</dbReference>
<organism evidence="2 3">
    <name type="scientific">Nocardioides aquiterrae</name>
    <dbReference type="NCBI Taxonomy" id="203799"/>
    <lineage>
        <taxon>Bacteria</taxon>
        <taxon>Bacillati</taxon>
        <taxon>Actinomycetota</taxon>
        <taxon>Actinomycetes</taxon>
        <taxon>Propionibacteriales</taxon>
        <taxon>Nocardioidaceae</taxon>
        <taxon>Nocardioides</taxon>
    </lineage>
</organism>
<evidence type="ECO:0000313" key="3">
    <source>
        <dbReference type="Proteomes" id="UP001499979"/>
    </source>
</evidence>
<dbReference type="PANTHER" id="PTHR18964">
    <property type="entry name" value="ROK (REPRESSOR, ORF, KINASE) FAMILY"/>
    <property type="match status" value="1"/>
</dbReference>
<comment type="caution">
    <text evidence="2">The sequence shown here is derived from an EMBL/GenBank/DDBJ whole genome shotgun (WGS) entry which is preliminary data.</text>
</comment>
<comment type="similarity">
    <text evidence="1">Belongs to the ROK (NagC/XylR) family.</text>
</comment>
<reference evidence="2 3" key="1">
    <citation type="journal article" date="2019" name="Int. J. Syst. Evol. Microbiol.">
        <title>The Global Catalogue of Microorganisms (GCM) 10K type strain sequencing project: providing services to taxonomists for standard genome sequencing and annotation.</title>
        <authorList>
            <consortium name="The Broad Institute Genomics Platform"/>
            <consortium name="The Broad Institute Genome Sequencing Center for Infectious Disease"/>
            <person name="Wu L."/>
            <person name="Ma J."/>
        </authorList>
    </citation>
    <scope>NUCLEOTIDE SEQUENCE [LARGE SCALE GENOMIC DNA]</scope>
    <source>
        <strain evidence="2 3">JCM 11813</strain>
    </source>
</reference>
<dbReference type="Proteomes" id="UP001499979">
    <property type="component" value="Unassembled WGS sequence"/>
</dbReference>
<dbReference type="SUPFAM" id="SSF46785">
    <property type="entry name" value="Winged helix' DNA-binding domain"/>
    <property type="match status" value="1"/>
</dbReference>
<dbReference type="PANTHER" id="PTHR18964:SF149">
    <property type="entry name" value="BIFUNCTIONAL UDP-N-ACETYLGLUCOSAMINE 2-EPIMERASE_N-ACETYLMANNOSAMINE KINASE"/>
    <property type="match status" value="1"/>
</dbReference>
<evidence type="ECO:0000313" key="2">
    <source>
        <dbReference type="EMBL" id="GAA1143385.1"/>
    </source>
</evidence>
<accession>A0ABN1UDF9</accession>
<dbReference type="SUPFAM" id="SSF53067">
    <property type="entry name" value="Actin-like ATPase domain"/>
    <property type="match status" value="1"/>
</dbReference>
<dbReference type="Pfam" id="PF00480">
    <property type="entry name" value="ROK"/>
    <property type="match status" value="1"/>
</dbReference>
<dbReference type="Gene3D" id="3.30.420.40">
    <property type="match status" value="2"/>
</dbReference>
<keyword evidence="3" id="KW-1185">Reference proteome</keyword>
<dbReference type="InterPro" id="IPR036388">
    <property type="entry name" value="WH-like_DNA-bd_sf"/>
</dbReference>
<sequence>MATPTGVGTEELRRANLRAILQTVHTHGPTTRAALTKQLGLNRSTIGALTGELQSLGLVSEETAAVGGRSGRPSHLVVPREDNVVVAVDVGVDRIAVALVGLGGGVLDRRDRTHHRGEHDVDHVVDAVAQMIDEVLGDASGRRFLGVGAAVPGAVRAGDGLVRFAPNLGWVDAPFTDLLAKRLGRPVSTGNDANLGVLAEHVRGSAVGFSDVAYLSASVGIGGGFLTGGRPLTGASGYAGEVGHLQVDSTGPECRCGAVGCWETKVGENVLLRSAGRLPGGGPPAVAEVIAAACAGDDRAARAVAEVADWCGVGIRAVVNVFNPEIVVLGGCLAQVWRAAEDLVDEALSRSTMMSPREDVVIRAAALEDDAPLIGAAELAFGPVLDHPQAVPQAG</sequence>
<dbReference type="InterPro" id="IPR043129">
    <property type="entry name" value="ATPase_NBD"/>
</dbReference>
<proteinExistence type="inferred from homology"/>
<dbReference type="Gene3D" id="1.10.10.10">
    <property type="entry name" value="Winged helix-like DNA-binding domain superfamily/Winged helix DNA-binding domain"/>
    <property type="match status" value="1"/>
</dbReference>
<dbReference type="InterPro" id="IPR000600">
    <property type="entry name" value="ROK"/>
</dbReference>
<evidence type="ECO:0000256" key="1">
    <source>
        <dbReference type="ARBA" id="ARBA00006479"/>
    </source>
</evidence>
<dbReference type="InterPro" id="IPR036390">
    <property type="entry name" value="WH_DNA-bd_sf"/>
</dbReference>
<name>A0ABN1UDF9_9ACTN</name>
<gene>
    <name evidence="2" type="ORF">GCM10009606_23500</name>
</gene>
<protein>
    <submittedName>
        <fullName evidence="2">ROK family transcriptional regulator</fullName>
    </submittedName>
</protein>
<dbReference type="RefSeq" id="WP_343907728.1">
    <property type="nucleotide sequence ID" value="NZ_BAAAJE010000010.1"/>
</dbReference>